<keyword evidence="6" id="KW-1185">Reference proteome</keyword>
<reference evidence="5 6" key="1">
    <citation type="submission" date="2019-05" db="EMBL/GenBank/DDBJ databases">
        <authorList>
            <person name="Lee S.D."/>
        </authorList>
    </citation>
    <scope>NUCLEOTIDE SEQUENCE [LARGE SCALE GENOMIC DNA]</scope>
    <source>
        <strain evidence="5 6">YC2-7</strain>
    </source>
</reference>
<evidence type="ECO:0000259" key="3">
    <source>
        <dbReference type="Pfam" id="PF02470"/>
    </source>
</evidence>
<reference evidence="5 6" key="2">
    <citation type="submission" date="2020-06" db="EMBL/GenBank/DDBJ databases">
        <title>Antribacter stalactiti gen. nov., sp. nov., a new member of the family Nacardiaceae isolated from a cave.</title>
        <authorList>
            <person name="Kim I.S."/>
        </authorList>
    </citation>
    <scope>NUCLEOTIDE SEQUENCE [LARGE SCALE GENOMIC DNA]</scope>
    <source>
        <strain evidence="5 6">YC2-7</strain>
    </source>
</reference>
<dbReference type="Proteomes" id="UP000535543">
    <property type="component" value="Unassembled WGS sequence"/>
</dbReference>
<feature type="domain" description="Mammalian cell entry C-terminal" evidence="4">
    <location>
        <begin position="124"/>
        <end position="296"/>
    </location>
</feature>
<sequence length="389" mass="41410">MKRLLQRKTLLSTIGLILVFLVGAGYLMFNIMRINPLRSTFEATVNLDRSGGLQPNNDVTYRGFRVGKVKSIDITETGIAAHIEVNSSANIPNNGEVTVQALSAAGEQFIDFRPISNDGPFLGDGDVIEFNPERVKTPPPLSAVLDNMTGLVDQIDPEHFGVIVTELQKAFKDGGGPLRDVMQGASITLAGLDELLPQTVGLIANLRSIMATTSLAQPDLATLTGNTGVLFNQLNAANAELSNFLDTAGGNLSNLGGTVSEINEPATKLASSFLAIFNAAQLRTPALAALFPALRDGSAALAVPYWNGEFHVLADIWVRPFCDYTTVPRDAYKPVSDPRVPLYKYCDNPKPGQQVRGAANAPRPPGPDNTSGPPPGVTGDELSDYLPGS</sequence>
<evidence type="ECO:0000259" key="4">
    <source>
        <dbReference type="Pfam" id="PF11887"/>
    </source>
</evidence>
<comment type="caution">
    <text evidence="5">The sequence shown here is derived from an EMBL/GenBank/DDBJ whole genome shotgun (WGS) entry which is preliminary data.</text>
</comment>
<dbReference type="EMBL" id="VCQU01000003">
    <property type="protein sequence ID" value="NMN95385.1"/>
    <property type="molecule type" value="Genomic_DNA"/>
</dbReference>
<keyword evidence="2" id="KW-0812">Transmembrane</keyword>
<feature type="compositionally biased region" description="Pro residues" evidence="1">
    <location>
        <begin position="362"/>
        <end position="376"/>
    </location>
</feature>
<dbReference type="AlphaFoldDB" id="A0A848K8W8"/>
<dbReference type="PANTHER" id="PTHR33371">
    <property type="entry name" value="INTERMEMBRANE PHOSPHOLIPID TRANSPORT SYSTEM BINDING PROTEIN MLAD-RELATED"/>
    <property type="match status" value="1"/>
</dbReference>
<evidence type="ECO:0000313" key="5">
    <source>
        <dbReference type="EMBL" id="NMN95385.1"/>
    </source>
</evidence>
<dbReference type="RefSeq" id="WP_169586220.1">
    <property type="nucleotide sequence ID" value="NZ_VCQU01000003.1"/>
</dbReference>
<evidence type="ECO:0000256" key="1">
    <source>
        <dbReference type="SAM" id="MobiDB-lite"/>
    </source>
</evidence>
<keyword evidence="2" id="KW-1133">Transmembrane helix</keyword>
<evidence type="ECO:0000313" key="6">
    <source>
        <dbReference type="Proteomes" id="UP000535543"/>
    </source>
</evidence>
<protein>
    <submittedName>
        <fullName evidence="5">MCE family protein</fullName>
    </submittedName>
</protein>
<dbReference type="PANTHER" id="PTHR33371:SF16">
    <property type="entry name" value="MCE-FAMILY PROTEIN MCE3F"/>
    <property type="match status" value="1"/>
</dbReference>
<dbReference type="InterPro" id="IPR052336">
    <property type="entry name" value="MlaD_Phospholipid_Transporter"/>
</dbReference>
<dbReference type="InterPro" id="IPR003399">
    <property type="entry name" value="Mce/MlaD"/>
</dbReference>
<dbReference type="Pfam" id="PF11887">
    <property type="entry name" value="Mce4_CUP1"/>
    <property type="match status" value="1"/>
</dbReference>
<dbReference type="GO" id="GO:0005576">
    <property type="term" value="C:extracellular region"/>
    <property type="evidence" value="ECO:0007669"/>
    <property type="project" value="TreeGrafter"/>
</dbReference>
<organism evidence="5 6">
    <name type="scientific">Antrihabitans stalactiti</name>
    <dbReference type="NCBI Taxonomy" id="2584121"/>
    <lineage>
        <taxon>Bacteria</taxon>
        <taxon>Bacillati</taxon>
        <taxon>Actinomycetota</taxon>
        <taxon>Actinomycetes</taxon>
        <taxon>Mycobacteriales</taxon>
        <taxon>Nocardiaceae</taxon>
        <taxon>Antrihabitans</taxon>
    </lineage>
</organism>
<evidence type="ECO:0000256" key="2">
    <source>
        <dbReference type="SAM" id="Phobius"/>
    </source>
</evidence>
<dbReference type="InterPro" id="IPR024516">
    <property type="entry name" value="Mce_C"/>
</dbReference>
<feature type="transmembrane region" description="Helical" evidence="2">
    <location>
        <begin position="9"/>
        <end position="29"/>
    </location>
</feature>
<dbReference type="Pfam" id="PF02470">
    <property type="entry name" value="MlaD"/>
    <property type="match status" value="1"/>
</dbReference>
<feature type="region of interest" description="Disordered" evidence="1">
    <location>
        <begin position="347"/>
        <end position="389"/>
    </location>
</feature>
<feature type="domain" description="Mce/MlaD" evidence="3">
    <location>
        <begin position="42"/>
        <end position="114"/>
    </location>
</feature>
<gene>
    <name evidence="5" type="ORF">FGL95_10115</name>
</gene>
<keyword evidence="2" id="KW-0472">Membrane</keyword>
<name>A0A848K8W8_9NOCA</name>
<accession>A0A848K8W8</accession>
<proteinExistence type="predicted"/>